<dbReference type="Gene3D" id="1.10.287.90">
    <property type="match status" value="1"/>
</dbReference>
<sequence>MTAFLNIVVVLLVAISLWQLSKVLKIYKASKNDTLQANDEDNKTQGNLMLGFLIFLFVFVVYGLFKWGHLVLSHPASEHGVMVDNLMNISWVVIFAVFFLTQFLLHYFAFKYQGKEGQKALYFSDSNKLELIWTIIPVITLAGLILYGLYGWNQIMSFDFEGEEEPLVVELYAQQFSWTARYGGADNTLGDANVRLINADKVNVLGLDTSDPNYADDVIVKEIHLPVGRKVWFKMRSQDVLHSAYMPHFRAQMNCVPGMVTEFAFTPTITTEEMREMPHIINKVANINELRAKRRAAGEELDDYTFDYLLICNKICGKSHYNMQLKIVVDTPEEYEAWMKQQKTAKEVILK</sequence>
<proteinExistence type="inferred from homology"/>
<comment type="subcellular location">
    <subcellularLocation>
        <location evidence="1">Membrane</location>
        <topology evidence="1">Multi-pass membrane protein</topology>
    </subcellularLocation>
</comment>
<keyword evidence="7" id="KW-1278">Translocase</keyword>
<dbReference type="PANTHER" id="PTHR22888:SF9">
    <property type="entry name" value="CYTOCHROME C OXIDASE SUBUNIT 2"/>
    <property type="match status" value="1"/>
</dbReference>
<dbReference type="EC" id="7.1.1.9" evidence="3"/>
<dbReference type="Proteomes" id="UP001596997">
    <property type="component" value="Unassembled WGS sequence"/>
</dbReference>
<keyword evidence="8" id="KW-0249">Electron transport</keyword>
<dbReference type="PROSITE" id="PS50857">
    <property type="entry name" value="COX2_CUA"/>
    <property type="match status" value="1"/>
</dbReference>
<evidence type="ECO:0000256" key="10">
    <source>
        <dbReference type="ARBA" id="ARBA00023136"/>
    </source>
</evidence>
<keyword evidence="5" id="KW-0679">Respiratory chain</keyword>
<evidence type="ECO:0000313" key="16">
    <source>
        <dbReference type="Proteomes" id="UP001596997"/>
    </source>
</evidence>
<evidence type="ECO:0000256" key="4">
    <source>
        <dbReference type="ARBA" id="ARBA00022448"/>
    </source>
</evidence>
<dbReference type="PANTHER" id="PTHR22888">
    <property type="entry name" value="CYTOCHROME C OXIDASE, SUBUNIT II"/>
    <property type="match status" value="1"/>
</dbReference>
<evidence type="ECO:0000256" key="8">
    <source>
        <dbReference type="ARBA" id="ARBA00022982"/>
    </source>
</evidence>
<evidence type="ECO:0000256" key="3">
    <source>
        <dbReference type="ARBA" id="ARBA00012949"/>
    </source>
</evidence>
<dbReference type="PROSITE" id="PS50999">
    <property type="entry name" value="COX2_TM"/>
    <property type="match status" value="1"/>
</dbReference>
<keyword evidence="9 12" id="KW-1133">Transmembrane helix</keyword>
<protein>
    <recommendedName>
        <fullName evidence="3">cytochrome-c oxidase</fullName>
        <ecNumber evidence="3">7.1.1.9</ecNumber>
    </recommendedName>
    <alternativeName>
        <fullName evidence="11">Cytochrome c oxidase polypeptide II</fullName>
    </alternativeName>
</protein>
<keyword evidence="4" id="KW-0813">Transport</keyword>
<evidence type="ECO:0000259" key="14">
    <source>
        <dbReference type="PROSITE" id="PS50999"/>
    </source>
</evidence>
<keyword evidence="6 12" id="KW-0812">Transmembrane</keyword>
<organism evidence="15 16">
    <name type="scientific">Pseudofulvibacter geojedonensis</name>
    <dbReference type="NCBI Taxonomy" id="1123758"/>
    <lineage>
        <taxon>Bacteria</taxon>
        <taxon>Pseudomonadati</taxon>
        <taxon>Bacteroidota</taxon>
        <taxon>Flavobacteriia</taxon>
        <taxon>Flavobacteriales</taxon>
        <taxon>Flavobacteriaceae</taxon>
        <taxon>Pseudofulvibacter</taxon>
    </lineage>
</organism>
<dbReference type="Pfam" id="PF02790">
    <property type="entry name" value="COX2_TM"/>
    <property type="match status" value="1"/>
</dbReference>
<feature type="transmembrane region" description="Helical" evidence="12">
    <location>
        <begin position="89"/>
        <end position="110"/>
    </location>
</feature>
<keyword evidence="10 12" id="KW-0472">Membrane</keyword>
<comment type="similarity">
    <text evidence="2">Belongs to the cytochrome c oxidase subunit 2 family.</text>
</comment>
<dbReference type="SUPFAM" id="SSF81464">
    <property type="entry name" value="Cytochrome c oxidase subunit II-like, transmembrane region"/>
    <property type="match status" value="1"/>
</dbReference>
<dbReference type="InterPro" id="IPR011759">
    <property type="entry name" value="Cyt_c_oxidase_su2_TM_dom"/>
</dbReference>
<evidence type="ECO:0000256" key="5">
    <source>
        <dbReference type="ARBA" id="ARBA00022660"/>
    </source>
</evidence>
<evidence type="ECO:0000259" key="13">
    <source>
        <dbReference type="PROSITE" id="PS50857"/>
    </source>
</evidence>
<reference evidence="16" key="1">
    <citation type="journal article" date="2019" name="Int. J. Syst. Evol. Microbiol.">
        <title>The Global Catalogue of Microorganisms (GCM) 10K type strain sequencing project: providing services to taxonomists for standard genome sequencing and annotation.</title>
        <authorList>
            <consortium name="The Broad Institute Genomics Platform"/>
            <consortium name="The Broad Institute Genome Sequencing Center for Infectious Disease"/>
            <person name="Wu L."/>
            <person name="Ma J."/>
        </authorList>
    </citation>
    <scope>NUCLEOTIDE SEQUENCE [LARGE SCALE GENOMIC DNA]</scope>
    <source>
        <strain evidence="16">CCUG 62114</strain>
    </source>
</reference>
<accession>A0ABW3I1J1</accession>
<comment type="caution">
    <text evidence="15">The sequence shown here is derived from an EMBL/GenBank/DDBJ whole genome shotgun (WGS) entry which is preliminary data.</text>
</comment>
<evidence type="ECO:0000256" key="7">
    <source>
        <dbReference type="ARBA" id="ARBA00022967"/>
    </source>
</evidence>
<dbReference type="SUPFAM" id="SSF49503">
    <property type="entry name" value="Cupredoxins"/>
    <property type="match status" value="1"/>
</dbReference>
<feature type="transmembrane region" description="Helical" evidence="12">
    <location>
        <begin position="48"/>
        <end position="69"/>
    </location>
</feature>
<dbReference type="Gene3D" id="2.60.40.420">
    <property type="entry name" value="Cupredoxins - blue copper proteins"/>
    <property type="match status" value="1"/>
</dbReference>
<feature type="domain" description="Cytochrome oxidase subunit II transmembrane region profile" evidence="14">
    <location>
        <begin position="64"/>
        <end position="159"/>
    </location>
</feature>
<evidence type="ECO:0000256" key="9">
    <source>
        <dbReference type="ARBA" id="ARBA00022989"/>
    </source>
</evidence>
<name>A0ABW3I1J1_9FLAO</name>
<dbReference type="InterPro" id="IPR036257">
    <property type="entry name" value="Cyt_c_oxidase_su2_TM_sf"/>
</dbReference>
<evidence type="ECO:0000256" key="1">
    <source>
        <dbReference type="ARBA" id="ARBA00004141"/>
    </source>
</evidence>
<evidence type="ECO:0000256" key="12">
    <source>
        <dbReference type="SAM" id="Phobius"/>
    </source>
</evidence>
<evidence type="ECO:0000256" key="11">
    <source>
        <dbReference type="ARBA" id="ARBA00031389"/>
    </source>
</evidence>
<dbReference type="RefSeq" id="WP_377714566.1">
    <property type="nucleotide sequence ID" value="NZ_JBHTJM010000006.1"/>
</dbReference>
<evidence type="ECO:0000313" key="15">
    <source>
        <dbReference type="EMBL" id="MFD0963648.1"/>
    </source>
</evidence>
<gene>
    <name evidence="15" type="ORF">ACFQ1O_06500</name>
</gene>
<dbReference type="InterPro" id="IPR002429">
    <property type="entry name" value="CcO_II-like_C"/>
</dbReference>
<feature type="transmembrane region" description="Helical" evidence="12">
    <location>
        <begin position="6"/>
        <end position="27"/>
    </location>
</feature>
<dbReference type="InterPro" id="IPR045187">
    <property type="entry name" value="CcO_II"/>
</dbReference>
<feature type="transmembrane region" description="Helical" evidence="12">
    <location>
        <begin position="131"/>
        <end position="152"/>
    </location>
</feature>
<evidence type="ECO:0000256" key="2">
    <source>
        <dbReference type="ARBA" id="ARBA00007866"/>
    </source>
</evidence>
<evidence type="ECO:0000256" key="6">
    <source>
        <dbReference type="ARBA" id="ARBA00022692"/>
    </source>
</evidence>
<feature type="domain" description="Cytochrome oxidase subunit II copper A binding" evidence="13">
    <location>
        <begin position="164"/>
        <end position="341"/>
    </location>
</feature>
<dbReference type="EMBL" id="JBHTJM010000006">
    <property type="protein sequence ID" value="MFD0963648.1"/>
    <property type="molecule type" value="Genomic_DNA"/>
</dbReference>
<keyword evidence="16" id="KW-1185">Reference proteome</keyword>
<dbReference type="InterPro" id="IPR008972">
    <property type="entry name" value="Cupredoxin"/>
</dbReference>